<dbReference type="EMBL" id="JACVVK020000030">
    <property type="protein sequence ID" value="KAK7501717.1"/>
    <property type="molecule type" value="Genomic_DNA"/>
</dbReference>
<reference evidence="1 2" key="1">
    <citation type="journal article" date="2023" name="Sci. Data">
        <title>Genome assembly of the Korean intertidal mud-creeper Batillaria attramentaria.</title>
        <authorList>
            <person name="Patra A.K."/>
            <person name="Ho P.T."/>
            <person name="Jun S."/>
            <person name="Lee S.J."/>
            <person name="Kim Y."/>
            <person name="Won Y.J."/>
        </authorList>
    </citation>
    <scope>NUCLEOTIDE SEQUENCE [LARGE SCALE GENOMIC DNA]</scope>
    <source>
        <strain evidence="1">Wonlab-2016</strain>
    </source>
</reference>
<dbReference type="Proteomes" id="UP001519460">
    <property type="component" value="Unassembled WGS sequence"/>
</dbReference>
<keyword evidence="2" id="KW-1185">Reference proteome</keyword>
<evidence type="ECO:0000313" key="2">
    <source>
        <dbReference type="Proteomes" id="UP001519460"/>
    </source>
</evidence>
<protein>
    <submittedName>
        <fullName evidence="1">Uncharacterized protein</fullName>
    </submittedName>
</protein>
<gene>
    <name evidence="1" type="ORF">BaRGS_00007148</name>
</gene>
<evidence type="ECO:0000313" key="1">
    <source>
        <dbReference type="EMBL" id="KAK7501717.1"/>
    </source>
</evidence>
<organism evidence="1 2">
    <name type="scientific">Batillaria attramentaria</name>
    <dbReference type="NCBI Taxonomy" id="370345"/>
    <lineage>
        <taxon>Eukaryota</taxon>
        <taxon>Metazoa</taxon>
        <taxon>Spiralia</taxon>
        <taxon>Lophotrochozoa</taxon>
        <taxon>Mollusca</taxon>
        <taxon>Gastropoda</taxon>
        <taxon>Caenogastropoda</taxon>
        <taxon>Sorbeoconcha</taxon>
        <taxon>Cerithioidea</taxon>
        <taxon>Batillariidae</taxon>
        <taxon>Batillaria</taxon>
    </lineage>
</organism>
<dbReference type="AlphaFoldDB" id="A0ABD0LRQ8"/>
<sequence>MAWRCKRWSVTKAETLSFVVIVLDTQPLLEKGHEAEMSQATWCGCGACGRAPCGSVSRTASGHAESHNQPITARFSPVELRRCQRAPFAFMRWAWRPRKTGEILTAQITKLFFQVYKQLYQQWPKLTIPQLVPQSTCVTVLCPAFPGRFVPRLLADSGRLSPPLARPVVLNLSTAQTKPFDRVSNDRHQEGKTAVCYIT</sequence>
<name>A0ABD0LRQ8_9CAEN</name>
<proteinExistence type="predicted"/>
<comment type="caution">
    <text evidence="1">The sequence shown here is derived from an EMBL/GenBank/DDBJ whole genome shotgun (WGS) entry which is preliminary data.</text>
</comment>
<accession>A0ABD0LRQ8</accession>